<evidence type="ECO:0000313" key="1">
    <source>
        <dbReference type="EMBL" id="KJV05059.1"/>
    </source>
</evidence>
<comment type="caution">
    <text evidence="1">The sequence shown here is derived from an EMBL/GenBank/DDBJ whole genome shotgun (WGS) entry which is preliminary data.</text>
</comment>
<name>A0A0F3IHY1_9GAMM</name>
<evidence type="ECO:0000313" key="2">
    <source>
        <dbReference type="Proteomes" id="UP000033684"/>
    </source>
</evidence>
<accession>A0A0F3IHY1</accession>
<dbReference type="AlphaFoldDB" id="A0A0F3IHY1"/>
<keyword evidence="2" id="KW-1185">Reference proteome</keyword>
<organism evidence="1 2">
    <name type="scientific">Methylocucumis oryzae</name>
    <dbReference type="NCBI Taxonomy" id="1632867"/>
    <lineage>
        <taxon>Bacteria</taxon>
        <taxon>Pseudomonadati</taxon>
        <taxon>Pseudomonadota</taxon>
        <taxon>Gammaproteobacteria</taxon>
        <taxon>Methylococcales</taxon>
        <taxon>Methylococcaceae</taxon>
        <taxon>Methylocucumis</taxon>
    </lineage>
</organism>
<protein>
    <submittedName>
        <fullName evidence="1">Uncharacterized protein</fullName>
    </submittedName>
</protein>
<dbReference type="RefSeq" id="WP_045780727.1">
    <property type="nucleotide sequence ID" value="NZ_LAJX01000317.1"/>
</dbReference>
<reference evidence="2" key="1">
    <citation type="submission" date="2015-03" db="EMBL/GenBank/DDBJ databases">
        <title>Draft genome sequence of a novel methanotroph (Sn10-6) isolated from flooded ricefield rhizosphere in India.</title>
        <authorList>
            <person name="Pandit P.S."/>
            <person name="Pore S.D."/>
            <person name="Arora P."/>
            <person name="Kapse N.G."/>
            <person name="Dhakephalkar P.K."/>
            <person name="Rahalkar M.C."/>
        </authorList>
    </citation>
    <scope>NUCLEOTIDE SEQUENCE [LARGE SCALE GENOMIC DNA]</scope>
    <source>
        <strain evidence="2">Sn10-6</strain>
    </source>
</reference>
<reference evidence="1 2" key="2">
    <citation type="journal article" date="2016" name="Microb. Ecol.">
        <title>Genome Characteristics of a Novel Type I Methanotroph (Sn10-6) Isolated from a Flooded Indian Rice Field.</title>
        <authorList>
            <person name="Rahalkar M.C."/>
            <person name="Pandit P.S."/>
            <person name="Dhakephalkar P.K."/>
            <person name="Pore S."/>
            <person name="Arora P."/>
            <person name="Kapse N."/>
        </authorList>
    </citation>
    <scope>NUCLEOTIDE SEQUENCE [LARGE SCALE GENOMIC DNA]</scope>
    <source>
        <strain evidence="1 2">Sn10-6</strain>
    </source>
</reference>
<proteinExistence type="predicted"/>
<dbReference type="OrthoDB" id="9981050at2"/>
<sequence>MSNVRPAPVLHDPVLQTVRIISHAIAASFMFTLTVNADQQSKVCNDIRKSLIQRQHDGHEPKDFYIEYREQDGGDSYQGLDIDDDKITDSVVRSCGSGADSLCSLFINFSTGEQLELEEKHFFLARVKSHIYVIVGETSEKEKDKRGKRRVYQITKQAIKLICSHI</sequence>
<dbReference type="EMBL" id="LAJX01000317">
    <property type="protein sequence ID" value="KJV05059.1"/>
    <property type="molecule type" value="Genomic_DNA"/>
</dbReference>
<gene>
    <name evidence="1" type="ORF">VZ94_20930</name>
</gene>
<dbReference type="Proteomes" id="UP000033684">
    <property type="component" value="Unassembled WGS sequence"/>
</dbReference>